<sequence>MVIRRLYCKTGLNVHKLNFLGIQNEQAEITKSATYVMFANSEEFGIELALRSLDGQHNNFVISQEPGRFLTKTDGQSQARCQAFTLDHTFFVDNQLNAISQIFEELSFYSGFRNSHIIVHFSETLAARFDENFVKKLLKKTKRLSDKYKTSLVFLMTGKSALEKLTHFVKYSALLDGVAHLNSHLMNHALIFDFWRHSHGVCSKVKYQLSFDDSPSAQLEQQQDEENAFYQQNLEQVFIAKELLPSETKLPPNYHVCDDNQSVLEKAKTNKGATVVLYASRDVEKAQLAAQCYKLRELCGPWLKIVIKNKDGVLRHHDECVFLTLGVNLILHTTTDISRLMSQVQALQGVKFARVLPKDYKAVLAHANGVEEKGYLTPTHFTDAVKKQRASSLSTGVSGVLVVLDLIKGLDPIDALRLFSVKRNGDFYTANRNQVLLYLHGCRENDVTNALERLFRLAISEFFTAHSIYSQDLYIEDICRNLKRDDENKELEDYSIGLLESAVEEQVPTMSTSGRTSSINDISRLPTRKPCTPYTLTLVDSE</sequence>
<dbReference type="InterPro" id="IPR017745">
    <property type="entry name" value="BcsE"/>
</dbReference>
<dbReference type="STRING" id="1348114.OM33_08140"/>
<dbReference type="HOGENOM" id="CLU_506095_0_0_6"/>
<dbReference type="eggNOG" id="ENOG502Z9EC">
    <property type="taxonomic scope" value="Bacteria"/>
</dbReference>
<accession>A0A0A7EEW1</accession>
<dbReference type="OrthoDB" id="5840260at2"/>
<dbReference type="Pfam" id="PF10995">
    <property type="entry name" value="CBP_BcsE"/>
    <property type="match status" value="1"/>
</dbReference>
<protein>
    <recommendedName>
        <fullName evidence="1">Cellulose biosynthesis protein BcsE</fullName>
    </recommendedName>
</protein>
<dbReference type="EMBL" id="CP009888">
    <property type="protein sequence ID" value="AIY65129.1"/>
    <property type="molecule type" value="Genomic_DNA"/>
</dbReference>
<dbReference type="GO" id="GO:0035438">
    <property type="term" value="F:cyclic-di-GMP binding"/>
    <property type="evidence" value="ECO:0007669"/>
    <property type="project" value="InterPro"/>
</dbReference>
<name>A0A0A7EEW1_9GAMM</name>
<dbReference type="Proteomes" id="UP000030341">
    <property type="component" value="Chromosome 1"/>
</dbReference>
<keyword evidence="3" id="KW-1185">Reference proteome</keyword>
<dbReference type="KEGG" id="pseo:OM33_08140"/>
<organism evidence="2 3">
    <name type="scientific">Pseudoalteromonas piratica</name>
    <dbReference type="NCBI Taxonomy" id="1348114"/>
    <lineage>
        <taxon>Bacteria</taxon>
        <taxon>Pseudomonadati</taxon>
        <taxon>Pseudomonadota</taxon>
        <taxon>Gammaproteobacteria</taxon>
        <taxon>Alteromonadales</taxon>
        <taxon>Pseudoalteromonadaceae</taxon>
        <taxon>Pseudoalteromonas</taxon>
    </lineage>
</organism>
<dbReference type="AlphaFoldDB" id="A0A0A7EEW1"/>
<dbReference type="NCBIfam" id="TIGR03369">
    <property type="entry name" value="cellulose_bcsE"/>
    <property type="match status" value="1"/>
</dbReference>
<evidence type="ECO:0000313" key="3">
    <source>
        <dbReference type="Proteomes" id="UP000030341"/>
    </source>
</evidence>
<evidence type="ECO:0000313" key="2">
    <source>
        <dbReference type="EMBL" id="AIY65129.1"/>
    </source>
</evidence>
<reference evidence="2 3" key="1">
    <citation type="submission" date="2014-11" db="EMBL/GenBank/DDBJ databases">
        <title>Complete Genome Sequence of Pseudoalteromonas sp. Strain OCN003 Isolated from Kaneohe Bay, Oahu, Hawaii.</title>
        <authorList>
            <person name="Beurmann S."/>
            <person name="Videau P."/>
            <person name="Ushijima B."/>
            <person name="Smith A.M."/>
            <person name="Aeby G.S."/>
            <person name="Callahan S.M."/>
            <person name="Belcaid M."/>
        </authorList>
    </citation>
    <scope>NUCLEOTIDE SEQUENCE [LARGE SCALE GENOMIC DNA]</scope>
    <source>
        <strain evidence="2 3">OCN003</strain>
    </source>
</reference>
<evidence type="ECO:0000256" key="1">
    <source>
        <dbReference type="NCBIfam" id="TIGR03369"/>
    </source>
</evidence>
<proteinExistence type="predicted"/>
<gene>
    <name evidence="2" type="ORF">OM33_08140</name>
</gene>